<dbReference type="Gene3D" id="3.40.50.150">
    <property type="entry name" value="Vaccinia Virus protein VP39"/>
    <property type="match status" value="1"/>
</dbReference>
<dbReference type="GO" id="GO:0032259">
    <property type="term" value="P:methylation"/>
    <property type="evidence" value="ECO:0007669"/>
    <property type="project" value="UniProtKB-KW"/>
</dbReference>
<evidence type="ECO:0000313" key="5">
    <source>
        <dbReference type="EMBL" id="HIX01214.1"/>
    </source>
</evidence>
<dbReference type="InterPro" id="IPR016718">
    <property type="entry name" value="rRNA_m1G-MeTrfase_A_prd"/>
</dbReference>
<dbReference type="PIRSF" id="PIRSF018249">
    <property type="entry name" value="MyrA_prd"/>
    <property type="match status" value="1"/>
</dbReference>
<feature type="binding site" evidence="1">
    <location>
        <position position="20"/>
    </location>
    <ligand>
        <name>Zn(2+)</name>
        <dbReference type="ChEBI" id="CHEBI:29105"/>
    </ligand>
</feature>
<keyword evidence="5" id="KW-0489">Methyltransferase</keyword>
<organism evidence="5 6">
    <name type="scientific">Candidatus Ligilactobacillus excrementigallinarum</name>
    <dbReference type="NCBI Taxonomy" id="2838641"/>
    <lineage>
        <taxon>Bacteria</taxon>
        <taxon>Bacillati</taxon>
        <taxon>Bacillota</taxon>
        <taxon>Bacilli</taxon>
        <taxon>Lactobacillales</taxon>
        <taxon>Lactobacillaceae</taxon>
        <taxon>Ligilactobacillus</taxon>
    </lineage>
</organism>
<reference evidence="5" key="2">
    <citation type="submission" date="2021-04" db="EMBL/GenBank/DDBJ databases">
        <authorList>
            <person name="Gilroy R."/>
        </authorList>
    </citation>
    <scope>NUCLEOTIDE SEQUENCE</scope>
    <source>
        <strain evidence="5">6627</strain>
    </source>
</reference>
<feature type="binding site" evidence="2">
    <location>
        <position position="193"/>
    </location>
    <ligand>
        <name>S-adenosyl-L-methionine</name>
        <dbReference type="ChEBI" id="CHEBI:59789"/>
    </ligand>
</feature>
<dbReference type="GO" id="GO:0008168">
    <property type="term" value="F:methyltransferase activity"/>
    <property type="evidence" value="ECO:0007669"/>
    <property type="project" value="UniProtKB-KW"/>
</dbReference>
<keyword evidence="1" id="KW-0479">Metal-binding</keyword>
<gene>
    <name evidence="5" type="ORF">H9861_00455</name>
</gene>
<dbReference type="PANTHER" id="PTHR43460">
    <property type="entry name" value="METHYLTRANSFERASE"/>
    <property type="match status" value="1"/>
</dbReference>
<dbReference type="Pfam" id="PF21302">
    <property type="entry name" value="Zn_ribbon_RlmA"/>
    <property type="match status" value="1"/>
</dbReference>
<dbReference type="InterPro" id="IPR029063">
    <property type="entry name" value="SAM-dependent_MTases_sf"/>
</dbReference>
<dbReference type="SUPFAM" id="SSF53335">
    <property type="entry name" value="S-adenosyl-L-methionine-dependent methyltransferases"/>
    <property type="match status" value="1"/>
</dbReference>
<proteinExistence type="predicted"/>
<keyword evidence="1" id="KW-0862">Zinc</keyword>
<feature type="binding site" evidence="2">
    <location>
        <position position="80"/>
    </location>
    <ligand>
        <name>S-adenosyl-L-methionine</name>
        <dbReference type="ChEBI" id="CHEBI:59789"/>
    </ligand>
</feature>
<evidence type="ECO:0000259" key="3">
    <source>
        <dbReference type="Pfam" id="PF13847"/>
    </source>
</evidence>
<reference evidence="5" key="1">
    <citation type="journal article" date="2021" name="PeerJ">
        <title>Extensive microbial diversity within the chicken gut microbiome revealed by metagenomics and culture.</title>
        <authorList>
            <person name="Gilroy R."/>
            <person name="Ravi A."/>
            <person name="Getino M."/>
            <person name="Pursley I."/>
            <person name="Horton D.L."/>
            <person name="Alikhan N.F."/>
            <person name="Baker D."/>
            <person name="Gharbi K."/>
            <person name="Hall N."/>
            <person name="Watson M."/>
            <person name="Adriaenssens E.M."/>
            <person name="Foster-Nyarko E."/>
            <person name="Jarju S."/>
            <person name="Secka A."/>
            <person name="Antonio M."/>
            <person name="Oren A."/>
            <person name="Chaudhuri R.R."/>
            <person name="La Ragione R."/>
            <person name="Hildebrand F."/>
            <person name="Pallen M.J."/>
        </authorList>
    </citation>
    <scope>NUCLEOTIDE SEQUENCE</scope>
    <source>
        <strain evidence="5">6627</strain>
    </source>
</reference>
<dbReference type="InterPro" id="IPR048647">
    <property type="entry name" value="RlmA_N"/>
</dbReference>
<dbReference type="CDD" id="cd02440">
    <property type="entry name" value="AdoMet_MTases"/>
    <property type="match status" value="1"/>
</dbReference>
<dbReference type="AlphaFoldDB" id="A0A9D1UVN0"/>
<evidence type="ECO:0000259" key="4">
    <source>
        <dbReference type="Pfam" id="PF21302"/>
    </source>
</evidence>
<feature type="domain" description="23S rRNA (guanine(745)-N(1))-methyltransferase N-terminal" evidence="4">
    <location>
        <begin position="18"/>
        <end position="54"/>
    </location>
</feature>
<dbReference type="Pfam" id="PF13847">
    <property type="entry name" value="Methyltransf_31"/>
    <property type="match status" value="1"/>
</dbReference>
<comment type="caution">
    <text evidence="5">The sequence shown here is derived from an EMBL/GenBank/DDBJ whole genome shotgun (WGS) entry which is preliminary data.</text>
</comment>
<dbReference type="Proteomes" id="UP000823963">
    <property type="component" value="Unassembled WGS sequence"/>
</dbReference>
<keyword evidence="2" id="KW-0949">S-adenosyl-L-methionine</keyword>
<keyword evidence="5" id="KW-0808">Transferase</keyword>
<accession>A0A9D1UVN0</accession>
<feature type="binding site" evidence="2">
    <location>
        <begin position="105"/>
        <end position="106"/>
    </location>
    <ligand>
        <name>S-adenosyl-L-methionine</name>
        <dbReference type="ChEBI" id="CHEBI:59789"/>
    </ligand>
</feature>
<sequence>MKKIDQAKQFLEKNLKLFKCPICNSLFNKVDGYSLVCVKGHRFDLSKKGTLYLLKHAVKSDYDDSALWQARRNLLQHGLFDGVINQIIAALPSYAINALDIGCGEGTVLTKIAQQRKVEDALIGFDISKEAIKLATQQPVQNFYCVADLAALPFQNAQFDVLIDILSPSSYHEFKRVLKSHGFLFKVVPNADYLVELRHLLYDQDSNKYTYSNQDVIDRFGEFFPHYQIQKIRYTFPLSQQLQADLIKMTPLQWGTAVDLQNAQHSTLKAVTVDFSLLIAQNV</sequence>
<dbReference type="InterPro" id="IPR025714">
    <property type="entry name" value="Methyltranfer_dom"/>
</dbReference>
<evidence type="ECO:0000256" key="1">
    <source>
        <dbReference type="PIRSR" id="PIRSR018249-1"/>
    </source>
</evidence>
<feature type="domain" description="Methyltransferase" evidence="3">
    <location>
        <begin position="96"/>
        <end position="204"/>
    </location>
</feature>
<evidence type="ECO:0000256" key="2">
    <source>
        <dbReference type="PIRSR" id="PIRSR018249-2"/>
    </source>
</evidence>
<protein>
    <submittedName>
        <fullName evidence="5">Methyltransferase domain-containing protein</fullName>
    </submittedName>
</protein>
<feature type="binding site" evidence="1">
    <location>
        <position position="37"/>
    </location>
    <ligand>
        <name>Zn(2+)</name>
        <dbReference type="ChEBI" id="CHEBI:29105"/>
    </ligand>
</feature>
<evidence type="ECO:0000313" key="6">
    <source>
        <dbReference type="Proteomes" id="UP000823963"/>
    </source>
</evidence>
<dbReference type="GO" id="GO:0046872">
    <property type="term" value="F:metal ion binding"/>
    <property type="evidence" value="ECO:0007669"/>
    <property type="project" value="UniProtKB-KW"/>
</dbReference>
<dbReference type="PANTHER" id="PTHR43460:SF1">
    <property type="entry name" value="METHYLTRANSFERASE TYPE 11 DOMAIN-CONTAINING PROTEIN"/>
    <property type="match status" value="1"/>
</dbReference>
<feature type="binding site" evidence="1">
    <location>
        <position position="23"/>
    </location>
    <ligand>
        <name>Zn(2+)</name>
        <dbReference type="ChEBI" id="CHEBI:29105"/>
    </ligand>
</feature>
<feature type="binding site" evidence="1">
    <location>
        <position position="41"/>
    </location>
    <ligand>
        <name>Zn(2+)</name>
        <dbReference type="ChEBI" id="CHEBI:29105"/>
    </ligand>
</feature>
<name>A0A9D1UVN0_9LACO</name>
<dbReference type="EMBL" id="DXFP01000006">
    <property type="protein sequence ID" value="HIX01214.1"/>
    <property type="molecule type" value="Genomic_DNA"/>
</dbReference>
<dbReference type="InterPro" id="IPR052939">
    <property type="entry name" value="23S_rRNA_MeTrnsfrase_RlmA"/>
</dbReference>